<dbReference type="PANTHER" id="PTHR35145">
    <property type="entry name" value="CYTOPLASMIC PROTEIN-RELATED"/>
    <property type="match status" value="1"/>
</dbReference>
<dbReference type="Proteomes" id="UP000019365">
    <property type="component" value="Unassembled WGS sequence"/>
</dbReference>
<dbReference type="PATRIC" id="fig|1341157.4.peg.125"/>
<dbReference type="eggNOG" id="COG2315">
    <property type="taxonomic scope" value="Bacteria"/>
</dbReference>
<gene>
    <name evidence="1" type="ORF">RF007C_04955</name>
</gene>
<dbReference type="RefSeq" id="WP_051456448.1">
    <property type="nucleotide sequence ID" value="NZ_ATAX01000003.1"/>
</dbReference>
<dbReference type="PANTHER" id="PTHR35145:SF1">
    <property type="entry name" value="CYTOPLASMIC PROTEIN"/>
    <property type="match status" value="1"/>
</dbReference>
<dbReference type="InterPro" id="IPR007351">
    <property type="entry name" value="YjbR"/>
</dbReference>
<dbReference type="SUPFAM" id="SSF142906">
    <property type="entry name" value="YjbR-like"/>
    <property type="match status" value="1"/>
</dbReference>
<evidence type="ECO:0000313" key="1">
    <source>
        <dbReference type="EMBL" id="EWM55308.1"/>
    </source>
</evidence>
<reference evidence="1 2" key="1">
    <citation type="journal article" date="2014" name="PLoS ONE">
        <title>Rumen cellulosomics: divergent fiber-degrading strategies revealed by comparative genome-wide analysis of six ruminococcal strains.</title>
        <authorList>
            <person name="Dassa B."/>
            <person name="Borovok I."/>
            <person name="Ruimy-Israeli V."/>
            <person name="Lamed R."/>
            <person name="Flint H.J."/>
            <person name="Duncan S.H."/>
            <person name="Henrissat B."/>
            <person name="Coutinho P."/>
            <person name="Morrison M."/>
            <person name="Mosoni P."/>
            <person name="Yeoman C.J."/>
            <person name="White B.A."/>
            <person name="Bayer E.A."/>
        </authorList>
    </citation>
    <scope>NUCLEOTIDE SEQUENCE [LARGE SCALE GENOMIC DNA]</scope>
    <source>
        <strain evidence="1 2">007c</strain>
    </source>
</reference>
<dbReference type="OrthoDB" id="9789813at2"/>
<proteinExistence type="predicted"/>
<dbReference type="EMBL" id="ATAX01000003">
    <property type="protein sequence ID" value="EWM55308.1"/>
    <property type="molecule type" value="Genomic_DNA"/>
</dbReference>
<evidence type="ECO:0000313" key="2">
    <source>
        <dbReference type="Proteomes" id="UP000019365"/>
    </source>
</evidence>
<dbReference type="InterPro" id="IPR038056">
    <property type="entry name" value="YjbR-like_sf"/>
</dbReference>
<name>W7UNC0_RUMFL</name>
<protein>
    <submittedName>
        <fullName evidence="1">Uncharacterized protein</fullName>
    </submittedName>
</protein>
<comment type="caution">
    <text evidence="1">The sequence shown here is derived from an EMBL/GenBank/DDBJ whole genome shotgun (WGS) entry which is preliminary data.</text>
</comment>
<dbReference type="AlphaFoldDB" id="W7UNC0"/>
<dbReference type="InterPro" id="IPR058532">
    <property type="entry name" value="YjbR/MT2646/Rv2570-like"/>
</dbReference>
<organism evidence="1 2">
    <name type="scientific">Ruminococcus flavefaciens 007c</name>
    <dbReference type="NCBI Taxonomy" id="1341157"/>
    <lineage>
        <taxon>Bacteria</taxon>
        <taxon>Bacillati</taxon>
        <taxon>Bacillota</taxon>
        <taxon>Clostridia</taxon>
        <taxon>Eubacteriales</taxon>
        <taxon>Oscillospiraceae</taxon>
        <taxon>Ruminococcus</taxon>
    </lineage>
</organism>
<accession>W7UNC0</accession>
<keyword evidence="2" id="KW-1185">Reference proteome</keyword>
<dbReference type="Pfam" id="PF04237">
    <property type="entry name" value="YjbR"/>
    <property type="match status" value="1"/>
</dbReference>
<dbReference type="Gene3D" id="3.90.1150.30">
    <property type="match status" value="1"/>
</dbReference>
<sequence length="182" mass="20680">MTGSLLAMKGILPAYHMQKEQWVTVLLDGSVDEEQVRGLIDMSYEIVSHTGSGKRMRTEPREWLIPAAPAMYDVEKDFCRDGTILWKQTANMIVGDTVYMYMAAPVSAVMYRCEATEVNIQYNYDDGSYRIRKAMKLKLMHRFAQGDMPLSEMKKLGVSAVRGARGVPNTLLHRLRQLEKGI</sequence>